<name>A0A346NI62_9ALTE</name>
<evidence type="ECO:0000259" key="1">
    <source>
        <dbReference type="Pfam" id="PF12146"/>
    </source>
</evidence>
<dbReference type="RefSeq" id="WP_117315214.1">
    <property type="nucleotide sequence ID" value="NZ_CP031769.1"/>
</dbReference>
<accession>A0A346NI62</accession>
<evidence type="ECO:0000313" key="3">
    <source>
        <dbReference type="Proteomes" id="UP000262073"/>
    </source>
</evidence>
<keyword evidence="2" id="KW-0378">Hydrolase</keyword>
<evidence type="ECO:0000313" key="2">
    <source>
        <dbReference type="EMBL" id="AXR05219.1"/>
    </source>
</evidence>
<dbReference type="GO" id="GO:0016787">
    <property type="term" value="F:hydrolase activity"/>
    <property type="evidence" value="ECO:0007669"/>
    <property type="project" value="UniProtKB-KW"/>
</dbReference>
<dbReference type="Gene3D" id="3.40.50.1820">
    <property type="entry name" value="alpha/beta hydrolase"/>
    <property type="match status" value="1"/>
</dbReference>
<dbReference type="SUPFAM" id="SSF53474">
    <property type="entry name" value="alpha/beta-Hydrolases"/>
    <property type="match status" value="1"/>
</dbReference>
<dbReference type="InterPro" id="IPR029058">
    <property type="entry name" value="AB_hydrolase_fold"/>
</dbReference>
<dbReference type="EMBL" id="CP031769">
    <property type="protein sequence ID" value="AXR05219.1"/>
    <property type="molecule type" value="Genomic_DNA"/>
</dbReference>
<dbReference type="Proteomes" id="UP000262073">
    <property type="component" value="Chromosome"/>
</dbReference>
<keyword evidence="3" id="KW-1185">Reference proteome</keyword>
<dbReference type="KEGG" id="salm:D0Y50_01820"/>
<reference evidence="2 3" key="1">
    <citation type="submission" date="2018-08" db="EMBL/GenBank/DDBJ databases">
        <title>Salinimonas sediminis sp. nov., a piezophilic bacterium isolated from a deep-sea sediment sample from the New Britain Trench.</title>
        <authorList>
            <person name="Cao J."/>
        </authorList>
    </citation>
    <scope>NUCLEOTIDE SEQUENCE [LARGE SCALE GENOMIC DNA]</scope>
    <source>
        <strain evidence="2 3">N102</strain>
    </source>
</reference>
<organism evidence="2 3">
    <name type="scientific">Salinimonas sediminis</name>
    <dbReference type="NCBI Taxonomy" id="2303538"/>
    <lineage>
        <taxon>Bacteria</taxon>
        <taxon>Pseudomonadati</taxon>
        <taxon>Pseudomonadota</taxon>
        <taxon>Gammaproteobacteria</taxon>
        <taxon>Alteromonadales</taxon>
        <taxon>Alteromonadaceae</taxon>
        <taxon>Alteromonas/Salinimonas group</taxon>
        <taxon>Salinimonas</taxon>
    </lineage>
</organism>
<sequence>MPVSLFSESELSAASVSHIEPFWQSAVKTGSFQGKHDVPVSYAWCCPPQARQSVLISSGRIESLLKYKEVIYDLYHHGYAVFILDHRGQGLSGRMTDNPHHGYVANFTDYVDDLLTFHRQVITPHQRGALSLLCHSMGGAIGALTILREPGLFERAVFCSPMFGIRPALPEPVAKGLLWLGQRKAIKAGVIADYFFGQTDYQAVPFGLNKLTHSDVRYQLFRSLYEAEPAIQLGGVTTAWLAAARQAMAEITQQAPRLTLPCLLFSAGADKVVDNRVQRAVARAMPHCQWVEISGARHELLIEADRYRVPVMKQLLAFLDKS</sequence>
<dbReference type="PANTHER" id="PTHR11614">
    <property type="entry name" value="PHOSPHOLIPASE-RELATED"/>
    <property type="match status" value="1"/>
</dbReference>
<feature type="domain" description="Serine aminopeptidase S33" evidence="1">
    <location>
        <begin position="49"/>
        <end position="305"/>
    </location>
</feature>
<proteinExistence type="predicted"/>
<gene>
    <name evidence="2" type="ORF">D0Y50_01820</name>
</gene>
<dbReference type="OrthoDB" id="9788260at2"/>
<protein>
    <submittedName>
        <fullName evidence="2">Alpha/beta fold hydrolase</fullName>
    </submittedName>
</protein>
<dbReference type="AlphaFoldDB" id="A0A346NI62"/>
<dbReference type="InterPro" id="IPR022742">
    <property type="entry name" value="Hydrolase_4"/>
</dbReference>
<dbReference type="Pfam" id="PF12146">
    <property type="entry name" value="Hydrolase_4"/>
    <property type="match status" value="1"/>
</dbReference>
<dbReference type="InterPro" id="IPR051044">
    <property type="entry name" value="MAG_DAG_Lipase"/>
</dbReference>